<sequence length="261" mass="29861">MPNQNQTKNCLIFEDFSFRHDKNGKNLINPLNFKLCNTELLFVIGPSGQGKSSFFLSILQNIFVSGKLIWQEQNLLDQNKKNKKKFLKTVGYLTQTPTSINFQSVYLNLAKNLPKYKNIFYSLFAIPTKSQREQIIKIMSQLGLEEKIYSIFQDLSGGQQQRVEIAKLMLHHPKIILADEPTSALDPKTASKIIDLIINFGKLNNSITIIISHNINLVKKYDGRILLINNGNANFYNSFSDIDQEQIDSIFGKDDNEDDDH</sequence>
<evidence type="ECO:0000256" key="1">
    <source>
        <dbReference type="ARBA" id="ARBA00005417"/>
    </source>
</evidence>
<dbReference type="STRING" id="1188239.MOVI_3790"/>
<dbReference type="GO" id="GO:0016887">
    <property type="term" value="F:ATP hydrolysis activity"/>
    <property type="evidence" value="ECO:0007669"/>
    <property type="project" value="InterPro"/>
</dbReference>
<feature type="domain" description="ABC transporter" evidence="5">
    <location>
        <begin position="11"/>
        <end position="255"/>
    </location>
</feature>
<dbReference type="AlphaFoldDB" id="A0A014MHR8"/>
<protein>
    <submittedName>
        <fullName evidence="6">Alkylphosphonate ABC transporter, ATP-binding component</fullName>
    </submittedName>
</protein>
<dbReference type="InterPro" id="IPR003593">
    <property type="entry name" value="AAA+_ATPase"/>
</dbReference>
<dbReference type="eggNOG" id="COG3638">
    <property type="taxonomic scope" value="Bacteria"/>
</dbReference>
<dbReference type="Gene3D" id="3.40.50.300">
    <property type="entry name" value="P-loop containing nucleotide triphosphate hydrolases"/>
    <property type="match status" value="1"/>
</dbReference>
<gene>
    <name evidence="6" type="primary">phnC</name>
    <name evidence="6" type="ORF">MOVI_3790</name>
</gene>
<dbReference type="InterPro" id="IPR027417">
    <property type="entry name" value="P-loop_NTPase"/>
</dbReference>
<dbReference type="Proteomes" id="UP000020977">
    <property type="component" value="Unassembled WGS sequence"/>
</dbReference>
<dbReference type="InterPro" id="IPR003439">
    <property type="entry name" value="ABC_transporter-like_ATP-bd"/>
</dbReference>
<comment type="caution">
    <text evidence="6">The sequence shown here is derived from an EMBL/GenBank/DDBJ whole genome shotgun (WGS) entry which is preliminary data.</text>
</comment>
<dbReference type="PROSITE" id="PS00211">
    <property type="entry name" value="ABC_TRANSPORTER_1"/>
    <property type="match status" value="1"/>
</dbReference>
<name>A0A014MHR8_9BACT</name>
<dbReference type="RefSeq" id="WP_044284219.1">
    <property type="nucleotide sequence ID" value="NZ_JFAD01000019.1"/>
</dbReference>
<dbReference type="InterPro" id="IPR050153">
    <property type="entry name" value="Metal_Ion_Import_ABC"/>
</dbReference>
<dbReference type="Pfam" id="PF00005">
    <property type="entry name" value="ABC_tran"/>
    <property type="match status" value="1"/>
</dbReference>
<proteinExistence type="inferred from homology"/>
<dbReference type="InterPro" id="IPR017871">
    <property type="entry name" value="ABC_transporter-like_CS"/>
</dbReference>
<dbReference type="PATRIC" id="fig|1188239.3.peg.940"/>
<evidence type="ECO:0000256" key="3">
    <source>
        <dbReference type="ARBA" id="ARBA00022741"/>
    </source>
</evidence>
<dbReference type="PANTHER" id="PTHR42734">
    <property type="entry name" value="METAL TRANSPORT SYSTEM ATP-BINDING PROTEIN TM_0124-RELATED"/>
    <property type="match status" value="1"/>
</dbReference>
<evidence type="ECO:0000313" key="7">
    <source>
        <dbReference type="Proteomes" id="UP000020977"/>
    </source>
</evidence>
<keyword evidence="2" id="KW-0813">Transport</keyword>
<evidence type="ECO:0000313" key="6">
    <source>
        <dbReference type="EMBL" id="EXU61095.1"/>
    </source>
</evidence>
<keyword evidence="3" id="KW-0547">Nucleotide-binding</keyword>
<dbReference type="PROSITE" id="PS50893">
    <property type="entry name" value="ABC_TRANSPORTER_2"/>
    <property type="match status" value="1"/>
</dbReference>
<accession>A0A014MHR8</accession>
<keyword evidence="4 6" id="KW-0067">ATP-binding</keyword>
<reference evidence="6 7" key="1">
    <citation type="submission" date="2014-03" db="EMBL/GenBank/DDBJ databases">
        <title>Genome sequence of Mycoplasma ovipneumoniae strain 14811.</title>
        <authorList>
            <person name="Sirand-Pugnet P."/>
            <person name="Breton M."/>
            <person name="Dordet-Frisoni E."/>
            <person name="Baranowski E."/>
            <person name="Barre A."/>
            <person name="Couture C."/>
            <person name="Dupuy V."/>
            <person name="Gaurivaud P."/>
            <person name="Jacob D."/>
            <person name="Lemaitre C."/>
            <person name="Manso-Silvan L."/>
            <person name="Nikolski M."/>
            <person name="Nouvel L.-X."/>
            <person name="Poumarat F."/>
            <person name="Tardy F."/>
            <person name="Thebault P."/>
            <person name="Theil S."/>
            <person name="Citti C."/>
            <person name="Thiaucourt F."/>
            <person name="Blanchard A."/>
        </authorList>
    </citation>
    <scope>NUCLEOTIDE SEQUENCE [LARGE SCALE GENOMIC DNA]</scope>
    <source>
        <strain evidence="6 7">14811</strain>
    </source>
</reference>
<evidence type="ECO:0000256" key="2">
    <source>
        <dbReference type="ARBA" id="ARBA00022448"/>
    </source>
</evidence>
<dbReference type="PANTHER" id="PTHR42734:SF6">
    <property type="entry name" value="MOLYBDATE IMPORT ATP-BINDING PROTEIN MOLC"/>
    <property type="match status" value="1"/>
</dbReference>
<comment type="similarity">
    <text evidence="1">Belongs to the ABC transporter superfamily.</text>
</comment>
<dbReference type="EMBL" id="JFAD01000019">
    <property type="protein sequence ID" value="EXU61095.1"/>
    <property type="molecule type" value="Genomic_DNA"/>
</dbReference>
<evidence type="ECO:0000256" key="4">
    <source>
        <dbReference type="ARBA" id="ARBA00022840"/>
    </source>
</evidence>
<organism evidence="6 7">
    <name type="scientific">Mesomycoplasma ovipneumoniae 14811</name>
    <dbReference type="NCBI Taxonomy" id="1188239"/>
    <lineage>
        <taxon>Bacteria</taxon>
        <taxon>Bacillati</taxon>
        <taxon>Mycoplasmatota</taxon>
        <taxon>Mycoplasmoidales</taxon>
        <taxon>Metamycoplasmataceae</taxon>
        <taxon>Mesomycoplasma</taxon>
    </lineage>
</organism>
<dbReference type="GO" id="GO:0005524">
    <property type="term" value="F:ATP binding"/>
    <property type="evidence" value="ECO:0007669"/>
    <property type="project" value="UniProtKB-KW"/>
</dbReference>
<dbReference type="SUPFAM" id="SSF52540">
    <property type="entry name" value="P-loop containing nucleoside triphosphate hydrolases"/>
    <property type="match status" value="1"/>
</dbReference>
<evidence type="ECO:0000259" key="5">
    <source>
        <dbReference type="PROSITE" id="PS50893"/>
    </source>
</evidence>
<dbReference type="SMART" id="SM00382">
    <property type="entry name" value="AAA"/>
    <property type="match status" value="1"/>
</dbReference>